<evidence type="ECO:0000313" key="4">
    <source>
        <dbReference type="EMBL" id="MFC5462959.1"/>
    </source>
</evidence>
<evidence type="ECO:0000313" key="5">
    <source>
        <dbReference type="Proteomes" id="UP001596050"/>
    </source>
</evidence>
<keyword evidence="2" id="KW-0378">Hydrolase</keyword>
<dbReference type="InterPro" id="IPR000086">
    <property type="entry name" value="NUDIX_hydrolase_dom"/>
</dbReference>
<dbReference type="PANTHER" id="PTHR43046">
    <property type="entry name" value="GDP-MANNOSE MANNOSYL HYDROLASE"/>
    <property type="match status" value="1"/>
</dbReference>
<keyword evidence="5" id="KW-1185">Reference proteome</keyword>
<sequence length="141" mass="16003">MSKYTVSCGTLVLDSTGRLLLCHVTGTAAWDIPKGMQDPGETTLESAMRELREEAGIAFEPGRFLDLGQFDYRRDKRLHLYRVDAGDELGDLSHLACTSYFPHHATGLPTLEMDDFRWAGRDEVRRLCWPRMGALLLTLDW</sequence>
<accession>A0ABW0LB13</accession>
<proteinExistence type="predicted"/>
<dbReference type="EMBL" id="JBHSMU010000019">
    <property type="protein sequence ID" value="MFC5462959.1"/>
    <property type="molecule type" value="Genomic_DNA"/>
</dbReference>
<protein>
    <submittedName>
        <fullName evidence="4">NUDIX domain-containing protein</fullName>
    </submittedName>
</protein>
<dbReference type="RefSeq" id="WP_379786444.1">
    <property type="nucleotide sequence ID" value="NZ_JBHSMU010000019.1"/>
</dbReference>
<dbReference type="PROSITE" id="PS51462">
    <property type="entry name" value="NUDIX"/>
    <property type="match status" value="1"/>
</dbReference>
<reference evidence="5" key="1">
    <citation type="journal article" date="2019" name="Int. J. Syst. Evol. Microbiol.">
        <title>The Global Catalogue of Microorganisms (GCM) 10K type strain sequencing project: providing services to taxonomists for standard genome sequencing and annotation.</title>
        <authorList>
            <consortium name="The Broad Institute Genomics Platform"/>
            <consortium name="The Broad Institute Genome Sequencing Center for Infectious Disease"/>
            <person name="Wu L."/>
            <person name="Ma J."/>
        </authorList>
    </citation>
    <scope>NUCLEOTIDE SEQUENCE [LARGE SCALE GENOMIC DNA]</scope>
    <source>
        <strain evidence="5">KACC 12649</strain>
    </source>
</reference>
<evidence type="ECO:0000256" key="1">
    <source>
        <dbReference type="ARBA" id="ARBA00001946"/>
    </source>
</evidence>
<dbReference type="InterPro" id="IPR015797">
    <property type="entry name" value="NUDIX_hydrolase-like_dom_sf"/>
</dbReference>
<dbReference type="PRINTS" id="PR00502">
    <property type="entry name" value="NUDIXFAMILY"/>
</dbReference>
<gene>
    <name evidence="4" type="ORF">ACFPN5_24395</name>
</gene>
<comment type="cofactor">
    <cofactor evidence="1">
        <name>Mg(2+)</name>
        <dbReference type="ChEBI" id="CHEBI:18420"/>
    </cofactor>
</comment>
<dbReference type="Gene3D" id="3.90.79.10">
    <property type="entry name" value="Nucleoside Triphosphate Pyrophosphohydrolase"/>
    <property type="match status" value="1"/>
</dbReference>
<dbReference type="SUPFAM" id="SSF55811">
    <property type="entry name" value="Nudix"/>
    <property type="match status" value="1"/>
</dbReference>
<organism evidence="4 5">
    <name type="scientific">Massilia niabensis</name>
    <dbReference type="NCBI Taxonomy" id="544910"/>
    <lineage>
        <taxon>Bacteria</taxon>
        <taxon>Pseudomonadati</taxon>
        <taxon>Pseudomonadota</taxon>
        <taxon>Betaproteobacteria</taxon>
        <taxon>Burkholderiales</taxon>
        <taxon>Oxalobacteraceae</taxon>
        <taxon>Telluria group</taxon>
        <taxon>Massilia</taxon>
    </lineage>
</organism>
<dbReference type="PANTHER" id="PTHR43046:SF14">
    <property type="entry name" value="MUTT_NUDIX FAMILY PROTEIN"/>
    <property type="match status" value="1"/>
</dbReference>
<name>A0ABW0LB13_9BURK</name>
<dbReference type="Pfam" id="PF00293">
    <property type="entry name" value="NUDIX"/>
    <property type="match status" value="1"/>
</dbReference>
<dbReference type="Proteomes" id="UP001596050">
    <property type="component" value="Unassembled WGS sequence"/>
</dbReference>
<feature type="domain" description="Nudix hydrolase" evidence="3">
    <location>
        <begin position="3"/>
        <end position="141"/>
    </location>
</feature>
<comment type="caution">
    <text evidence="4">The sequence shown here is derived from an EMBL/GenBank/DDBJ whole genome shotgun (WGS) entry which is preliminary data.</text>
</comment>
<dbReference type="InterPro" id="IPR020476">
    <property type="entry name" value="Nudix_hydrolase"/>
</dbReference>
<evidence type="ECO:0000259" key="3">
    <source>
        <dbReference type="PROSITE" id="PS51462"/>
    </source>
</evidence>
<evidence type="ECO:0000256" key="2">
    <source>
        <dbReference type="ARBA" id="ARBA00022801"/>
    </source>
</evidence>